<dbReference type="RefSeq" id="WP_386835444.1">
    <property type="nucleotide sequence ID" value="NZ_JBHUNP010000001.1"/>
</dbReference>
<dbReference type="CDD" id="cd02440">
    <property type="entry name" value="AdoMet_MTases"/>
    <property type="match status" value="1"/>
</dbReference>
<dbReference type="PANTHER" id="PTHR11579:SF18">
    <property type="entry name" value="PROTEIN-L-ISOASPARTATE O-METHYLTRANSFERASE"/>
    <property type="match status" value="1"/>
</dbReference>
<evidence type="ECO:0000256" key="1">
    <source>
        <dbReference type="ARBA" id="ARBA00005369"/>
    </source>
</evidence>
<evidence type="ECO:0000313" key="5">
    <source>
        <dbReference type="Proteomes" id="UP001597521"/>
    </source>
</evidence>
<reference evidence="5" key="1">
    <citation type="journal article" date="2019" name="Int. J. Syst. Evol. Microbiol.">
        <title>The Global Catalogue of Microorganisms (GCM) 10K type strain sequencing project: providing services to taxonomists for standard genome sequencing and annotation.</title>
        <authorList>
            <consortium name="The Broad Institute Genomics Platform"/>
            <consortium name="The Broad Institute Genome Sequencing Center for Infectious Disease"/>
            <person name="Wu L."/>
            <person name="Ma J."/>
        </authorList>
    </citation>
    <scope>NUCLEOTIDE SEQUENCE [LARGE SCALE GENOMIC DNA]</scope>
    <source>
        <strain evidence="5">CCM 7427</strain>
    </source>
</reference>
<dbReference type="Pfam" id="PF01135">
    <property type="entry name" value="PCMT"/>
    <property type="match status" value="1"/>
</dbReference>
<comment type="similarity">
    <text evidence="1">Belongs to the methyltransferase superfamily. L-isoaspartyl/D-aspartyl protein methyltransferase family.</text>
</comment>
<evidence type="ECO:0000256" key="2">
    <source>
        <dbReference type="ARBA" id="ARBA00013346"/>
    </source>
</evidence>
<dbReference type="SUPFAM" id="SSF53335">
    <property type="entry name" value="S-adenosyl-L-methionine-dependent methyltransferases"/>
    <property type="match status" value="1"/>
</dbReference>
<comment type="caution">
    <text evidence="4">The sequence shown here is derived from an EMBL/GenBank/DDBJ whole genome shotgun (WGS) entry which is preliminary data.</text>
</comment>
<evidence type="ECO:0000256" key="3">
    <source>
        <dbReference type="ARBA" id="ARBA00030757"/>
    </source>
</evidence>
<evidence type="ECO:0000313" key="4">
    <source>
        <dbReference type="EMBL" id="MFD2649802.1"/>
    </source>
</evidence>
<name>A0ABW5QPY8_9HYPH</name>
<organism evidence="4 5">
    <name type="scientific">Devosia albogilva</name>
    <dbReference type="NCBI Taxonomy" id="429726"/>
    <lineage>
        <taxon>Bacteria</taxon>
        <taxon>Pseudomonadati</taxon>
        <taxon>Pseudomonadota</taxon>
        <taxon>Alphaproteobacteria</taxon>
        <taxon>Hyphomicrobiales</taxon>
        <taxon>Devosiaceae</taxon>
        <taxon>Devosia</taxon>
    </lineage>
</organism>
<dbReference type="InterPro" id="IPR000682">
    <property type="entry name" value="PCMT"/>
</dbReference>
<accession>A0ABW5QPY8</accession>
<dbReference type="PANTHER" id="PTHR11579">
    <property type="entry name" value="PROTEIN-L-ISOASPARTATE O-METHYLTRANSFERASE"/>
    <property type="match status" value="1"/>
</dbReference>
<dbReference type="Gene3D" id="3.40.50.150">
    <property type="entry name" value="Vaccinia Virus protein VP39"/>
    <property type="match status" value="1"/>
</dbReference>
<keyword evidence="5" id="KW-1185">Reference proteome</keyword>
<dbReference type="InterPro" id="IPR029063">
    <property type="entry name" value="SAM-dependent_MTases_sf"/>
</dbReference>
<dbReference type="Proteomes" id="UP001597521">
    <property type="component" value="Unassembled WGS sequence"/>
</dbReference>
<sequence>MFDFQRARTFMVDNQLRTSGVSDWRILARMGEVPREEFLPEAKRELAYLDSVQWLGEPRRGRFMPAPAIFAKLLQLAEIGSQDTVLIVGANSGYSTAVVAGLCSKVTGLEHDAALAESARDTLEKLGISNATIIAGDISALGKDRYDAIFVEGAVETVPQALLDRLSDIGRLVALVREGGVSVATVYVKSDGVVASRQEFNASLPALMVKSGEPEFVF</sequence>
<proteinExistence type="inferred from homology"/>
<protein>
    <recommendedName>
        <fullName evidence="2">Protein-L-isoaspartate O-methyltransferase</fullName>
    </recommendedName>
    <alternativeName>
        <fullName evidence="3">Protein L-isoaspartyl methyltransferase</fullName>
    </alternativeName>
</protein>
<gene>
    <name evidence="4" type="ORF">ACFSX5_18600</name>
</gene>
<dbReference type="EMBL" id="JBHUNP010000001">
    <property type="protein sequence ID" value="MFD2649802.1"/>
    <property type="molecule type" value="Genomic_DNA"/>
</dbReference>